<evidence type="ECO:0008006" key="2">
    <source>
        <dbReference type="Google" id="ProtNLM"/>
    </source>
</evidence>
<name>A0A6C0ET03_9ZZZZ</name>
<dbReference type="AlphaFoldDB" id="A0A6C0ET03"/>
<sequence>MTFAHFFPLKGLEQSLKCHQNDCGVNVLYFLGIIPRKKALYIADTTDAIYSLRIETFLTNTYGVPFRQEKMWTSVNGVLERPGKKMIKLNSLNIPEQHGVIIFMINNDYGHFAVIGKIEGVLYYIDPQSGIKHLLLSKETDDIISQTFDEIFVYVTDGPATRNTPNIEAFHHSLLFNKTLNEMVAAKNKPYFGTVLKHGVKGVIKHHNQLIKGKKYQIIDKVTEQPINIGIFDKKIEGASFIIKHVGLPDEEFGVSMDDNKFIRIKDDSLGSAKQKRNKWSYKTRKTKSA</sequence>
<evidence type="ECO:0000313" key="1">
    <source>
        <dbReference type="EMBL" id="QHT32314.1"/>
    </source>
</evidence>
<protein>
    <recommendedName>
        <fullName evidence="2">Peptidase C39 domain-containing protein</fullName>
    </recommendedName>
</protein>
<proteinExistence type="predicted"/>
<reference evidence="1" key="1">
    <citation type="journal article" date="2020" name="Nature">
        <title>Giant virus diversity and host interactions through global metagenomics.</title>
        <authorList>
            <person name="Schulz F."/>
            <person name="Roux S."/>
            <person name="Paez-Espino D."/>
            <person name="Jungbluth S."/>
            <person name="Walsh D.A."/>
            <person name="Denef V.J."/>
            <person name="McMahon K.D."/>
            <person name="Konstantinidis K.T."/>
            <person name="Eloe-Fadrosh E.A."/>
            <person name="Kyrpides N.C."/>
            <person name="Woyke T."/>
        </authorList>
    </citation>
    <scope>NUCLEOTIDE SEQUENCE</scope>
    <source>
        <strain evidence="1">GVMAG-M-3300009159-65</strain>
    </source>
</reference>
<organism evidence="1">
    <name type="scientific">viral metagenome</name>
    <dbReference type="NCBI Taxonomy" id="1070528"/>
    <lineage>
        <taxon>unclassified sequences</taxon>
        <taxon>metagenomes</taxon>
        <taxon>organismal metagenomes</taxon>
    </lineage>
</organism>
<dbReference type="EMBL" id="MN738934">
    <property type="protein sequence ID" value="QHT32314.1"/>
    <property type="molecule type" value="Genomic_DNA"/>
</dbReference>
<accession>A0A6C0ET03</accession>